<evidence type="ECO:0000313" key="2">
    <source>
        <dbReference type="Proteomes" id="UP001062846"/>
    </source>
</evidence>
<evidence type="ECO:0000313" key="1">
    <source>
        <dbReference type="EMBL" id="KAI8559127.1"/>
    </source>
</evidence>
<keyword evidence="2" id="KW-1185">Reference proteome</keyword>
<organism evidence="1 2">
    <name type="scientific">Rhododendron molle</name>
    <name type="common">Chinese azalea</name>
    <name type="synonym">Azalea mollis</name>
    <dbReference type="NCBI Taxonomy" id="49168"/>
    <lineage>
        <taxon>Eukaryota</taxon>
        <taxon>Viridiplantae</taxon>
        <taxon>Streptophyta</taxon>
        <taxon>Embryophyta</taxon>
        <taxon>Tracheophyta</taxon>
        <taxon>Spermatophyta</taxon>
        <taxon>Magnoliopsida</taxon>
        <taxon>eudicotyledons</taxon>
        <taxon>Gunneridae</taxon>
        <taxon>Pentapetalae</taxon>
        <taxon>asterids</taxon>
        <taxon>Ericales</taxon>
        <taxon>Ericaceae</taxon>
        <taxon>Ericoideae</taxon>
        <taxon>Rhodoreae</taxon>
        <taxon>Rhododendron</taxon>
    </lineage>
</organism>
<dbReference type="EMBL" id="CM046391">
    <property type="protein sequence ID" value="KAI8559127.1"/>
    <property type="molecule type" value="Genomic_DNA"/>
</dbReference>
<protein>
    <submittedName>
        <fullName evidence="1">Uncharacterized protein</fullName>
    </submittedName>
</protein>
<comment type="caution">
    <text evidence="1">The sequence shown here is derived from an EMBL/GenBank/DDBJ whole genome shotgun (WGS) entry which is preliminary data.</text>
</comment>
<sequence>MESDLYAWLDSILMDIGESSKNATPSYTIQKAPDRFRKLQPSGKNWYDPILVSIGPFHHRKPDLQSVEELKSHFAREFLVGEEKRLKGKEICVKVLKEVHELRKCYAEGSTNGYDDLSFTKMMFLDGCFILQFLD</sequence>
<dbReference type="Proteomes" id="UP001062846">
    <property type="component" value="Chromosome 4"/>
</dbReference>
<proteinExistence type="predicted"/>
<name>A0ACC0P2D6_RHOML</name>
<reference evidence="1" key="1">
    <citation type="submission" date="2022-02" db="EMBL/GenBank/DDBJ databases">
        <title>Plant Genome Project.</title>
        <authorList>
            <person name="Zhang R.-G."/>
        </authorList>
    </citation>
    <scope>NUCLEOTIDE SEQUENCE</scope>
    <source>
        <strain evidence="1">AT1</strain>
    </source>
</reference>
<accession>A0ACC0P2D6</accession>
<gene>
    <name evidence="1" type="ORF">RHMOL_Rhmol04G0149900</name>
</gene>